<name>A0A4Y7NI00_9CRUS</name>
<dbReference type="PROSITE" id="PS00411">
    <property type="entry name" value="KINESIN_MOTOR_1"/>
    <property type="match status" value="1"/>
</dbReference>
<evidence type="ECO:0000256" key="3">
    <source>
        <dbReference type="ARBA" id="ARBA00022701"/>
    </source>
</evidence>
<feature type="coiled-coil region" evidence="12">
    <location>
        <begin position="422"/>
        <end position="547"/>
    </location>
</feature>
<keyword evidence="4 10" id="KW-0547">Nucleotide-binding</keyword>
<dbReference type="InterPro" id="IPR059182">
    <property type="entry name" value="Khc_C"/>
</dbReference>
<evidence type="ECO:0000256" key="2">
    <source>
        <dbReference type="ARBA" id="ARBA00022490"/>
    </source>
</evidence>
<dbReference type="InterPro" id="IPR001752">
    <property type="entry name" value="Kinesin_motor_dom"/>
</dbReference>
<dbReference type="PANTHER" id="PTHR47968:SF36">
    <property type="entry name" value="KINESIN HEAVY CHAIN ISOFORM X1"/>
    <property type="match status" value="1"/>
</dbReference>
<dbReference type="PANTHER" id="PTHR47968">
    <property type="entry name" value="CENTROMERE PROTEIN E"/>
    <property type="match status" value="1"/>
</dbReference>
<evidence type="ECO:0000256" key="12">
    <source>
        <dbReference type="SAM" id="Coils"/>
    </source>
</evidence>
<evidence type="ECO:0000256" key="6">
    <source>
        <dbReference type="ARBA" id="ARBA00023054"/>
    </source>
</evidence>
<dbReference type="InterPro" id="IPR027417">
    <property type="entry name" value="P-loop_NTPase"/>
</dbReference>
<evidence type="ECO:0000256" key="1">
    <source>
        <dbReference type="ARBA" id="ARBA00004245"/>
    </source>
</evidence>
<feature type="binding site" evidence="10">
    <location>
        <begin position="92"/>
        <end position="99"/>
    </location>
    <ligand>
        <name>ATP</name>
        <dbReference type="ChEBI" id="CHEBI:30616"/>
    </ligand>
</feature>
<dbReference type="FunFam" id="3.40.850.10:FF:000067">
    <property type="entry name" value="Kinesin-like protein"/>
    <property type="match status" value="1"/>
</dbReference>
<comment type="similarity">
    <text evidence="10 11">Belongs to the TRAFAC class myosin-kinesin ATPase superfamily. Kinesin family.</text>
</comment>
<dbReference type="CDD" id="cd01369">
    <property type="entry name" value="KISc_KHC_KIF5"/>
    <property type="match status" value="1"/>
</dbReference>
<feature type="coiled-coil region" evidence="12">
    <location>
        <begin position="602"/>
        <end position="811"/>
    </location>
</feature>
<evidence type="ECO:0000256" key="5">
    <source>
        <dbReference type="ARBA" id="ARBA00022840"/>
    </source>
</evidence>
<dbReference type="SMART" id="SM00129">
    <property type="entry name" value="KISc"/>
    <property type="match status" value="1"/>
</dbReference>
<dbReference type="CDD" id="cd23649">
    <property type="entry name" value="Khc_CBD_cc"/>
    <property type="match status" value="1"/>
</dbReference>
<dbReference type="InterPro" id="IPR019821">
    <property type="entry name" value="Kinesin_motor_CS"/>
</dbReference>
<dbReference type="GO" id="GO:0030951">
    <property type="term" value="P:establishment or maintenance of microtubule cytoskeleton polarity"/>
    <property type="evidence" value="ECO:0007669"/>
    <property type="project" value="UniProtKB-ARBA"/>
</dbReference>
<feature type="coiled-coil region" evidence="12">
    <location>
        <begin position="842"/>
        <end position="897"/>
    </location>
</feature>
<dbReference type="EMBL" id="LR023231">
    <property type="protein sequence ID" value="SVE92850.1"/>
    <property type="molecule type" value="mRNA"/>
</dbReference>
<comment type="subcellular location">
    <subcellularLocation>
        <location evidence="1">Cytoplasm</location>
        <location evidence="1">Cytoskeleton</location>
    </subcellularLocation>
</comment>
<evidence type="ECO:0000259" key="13">
    <source>
        <dbReference type="PROSITE" id="PS50067"/>
    </source>
</evidence>
<dbReference type="Gene3D" id="1.10.287.1490">
    <property type="match status" value="1"/>
</dbReference>
<keyword evidence="5 10" id="KW-0067">ATP-binding</keyword>
<feature type="domain" description="Kinesin motor" evidence="13">
    <location>
        <begin position="12"/>
        <end position="333"/>
    </location>
</feature>
<proteinExistence type="evidence at transcript level"/>
<protein>
    <recommendedName>
        <fullName evidence="11">Kinesin-like protein</fullName>
    </recommendedName>
</protein>
<sequence>MSTEREAPGEDSIRVVCRFRPLNDAEERAGSKFIVKFPPGNDDQCINLGGKLYMFDKVFKPNASQDKVYNEAAKSIVKDVLMGYNGTIFAYGQTSSGKTHTMEGVMGEPHLQGIIPRIVNDIFNHIYAMEENLEFHIKVSYFEIYMDKIRDLLDVSKVNLSVHEDKNRIPYVKGATERFVTSPEEVFEVIEEGKANRHIAVTNMNEHSSRSHSVFLINVKQENLENEKKLSGKLYLVDLAGSEKVSKTGAEGTVLDEAKNINKSLSALGNVISALADGNKSHIPYRDSKLTRILQESLGGNARTTIVICCSPASFNESETKSTLDFGRRAKTIKNAVMVNEELTAEEWKRRYEKERDKAVRYKAKLEKAEAELNRWRSGESVGQEEQVNLRDAMDVSTISVDLTPVVQAAPAIVDTTSTASKADWEREREQLYQQLDDKDEEINQQSQLVEKLKEQMMEQEELIGATRKDYESLQQEMNRIQAENESAKEEVKEVLQALEELAVNYDQKSQEVEAKNRDNETITEELSQHQSQLNSTVAELAQVKETAAHQRRKLNDLLTSLFKDLNEMGLAFGADFKVPLQPFDANNAKSEEEFTMARIYVSKMKSEVKNLVQRCQTLESSQGDCMKKMDESEKELGDLRLLITQHEAKMKALQENMKEVENKKRQLEEAVDSLNEECAKLKAAEQMQAVSATDKAAEQEQALLIKGALEQQLDQHREAHQKQVATLRDEITEKQSFIEDLRDSKRELTLIHEQLVRDYERLKQDEADKSQKLHELLTANERREQARQDLKGLEETVAKELQTLHNLRKLFVQDLQSRVKKSLSGEEPEDGGGSLAQKQKISFLENNLDQLTKVHKQLVRDNADLRCELPKLEKRLRATMERVKVLEAALKEAKEGAMRDRKRYQYEVDRIKEAVRQKNLARRGHAAQIAKPIRAGHNPHQLPGQPAASVPAQVAVPKRILSAGAQQRIDS</sequence>
<comment type="subunit">
    <text evidence="9">Oligomer composed of two heavy chains and two light chains.</text>
</comment>
<dbReference type="InterPro" id="IPR036961">
    <property type="entry name" value="Kinesin_motor_dom_sf"/>
</dbReference>
<dbReference type="GO" id="GO:0007292">
    <property type="term" value="P:female gamete generation"/>
    <property type="evidence" value="ECO:0007669"/>
    <property type="project" value="UniProtKB-ARBA"/>
</dbReference>
<accession>A0A4Y7NI00</accession>
<keyword evidence="6 12" id="KW-0175">Coiled coil</keyword>
<dbReference type="GO" id="GO:0003777">
    <property type="term" value="F:microtubule motor activity"/>
    <property type="evidence" value="ECO:0007669"/>
    <property type="project" value="InterPro"/>
</dbReference>
<evidence type="ECO:0000256" key="8">
    <source>
        <dbReference type="ARBA" id="ARBA00023212"/>
    </source>
</evidence>
<evidence type="ECO:0000256" key="7">
    <source>
        <dbReference type="ARBA" id="ARBA00023175"/>
    </source>
</evidence>
<dbReference type="GO" id="GO:0005524">
    <property type="term" value="F:ATP binding"/>
    <property type="evidence" value="ECO:0007669"/>
    <property type="project" value="UniProtKB-UniRule"/>
</dbReference>
<dbReference type="SUPFAM" id="SSF52540">
    <property type="entry name" value="P-loop containing nucleoside triphosphate hydrolases"/>
    <property type="match status" value="1"/>
</dbReference>
<dbReference type="GO" id="GO:0005874">
    <property type="term" value="C:microtubule"/>
    <property type="evidence" value="ECO:0007669"/>
    <property type="project" value="UniProtKB-KW"/>
</dbReference>
<gene>
    <name evidence="14" type="primary">EOG090X014G</name>
</gene>
<evidence type="ECO:0000256" key="10">
    <source>
        <dbReference type="PROSITE-ProRule" id="PRU00283"/>
    </source>
</evidence>
<dbReference type="GO" id="GO:1904115">
    <property type="term" value="C:axon cytoplasm"/>
    <property type="evidence" value="ECO:0007669"/>
    <property type="project" value="GOC"/>
</dbReference>
<dbReference type="AlphaFoldDB" id="A0A4Y7NI00"/>
<reference evidence="14" key="1">
    <citation type="submission" date="2018-08" db="EMBL/GenBank/DDBJ databases">
        <authorList>
            <person name="Cornetti L."/>
        </authorList>
    </citation>
    <scope>NUCLEOTIDE SEQUENCE</scope>
    <source>
        <strain evidence="14">DE-FRO-2-1</strain>
    </source>
</reference>
<organism evidence="14">
    <name type="scientific">Moina brachiata</name>
    <dbReference type="NCBI Taxonomy" id="675436"/>
    <lineage>
        <taxon>Eukaryota</taxon>
        <taxon>Metazoa</taxon>
        <taxon>Ecdysozoa</taxon>
        <taxon>Arthropoda</taxon>
        <taxon>Crustacea</taxon>
        <taxon>Branchiopoda</taxon>
        <taxon>Diplostraca</taxon>
        <taxon>Cladocera</taxon>
        <taxon>Anomopoda</taxon>
        <taxon>Moinidae</taxon>
        <taxon>Moina</taxon>
    </lineage>
</organism>
<dbReference type="GO" id="GO:0007097">
    <property type="term" value="P:nuclear migration"/>
    <property type="evidence" value="ECO:0007669"/>
    <property type="project" value="UniProtKB-ARBA"/>
</dbReference>
<dbReference type="Gene3D" id="6.10.250.1590">
    <property type="match status" value="1"/>
</dbReference>
<evidence type="ECO:0000256" key="4">
    <source>
        <dbReference type="ARBA" id="ARBA00022741"/>
    </source>
</evidence>
<dbReference type="InterPro" id="IPR027640">
    <property type="entry name" value="Kinesin-like_fam"/>
</dbReference>
<dbReference type="GO" id="GO:0005871">
    <property type="term" value="C:kinesin complex"/>
    <property type="evidence" value="ECO:0007669"/>
    <property type="project" value="UniProtKB-ARBA"/>
</dbReference>
<dbReference type="PROSITE" id="PS50067">
    <property type="entry name" value="KINESIN_MOTOR_2"/>
    <property type="match status" value="1"/>
</dbReference>
<keyword evidence="7 10" id="KW-0505">Motor protein</keyword>
<dbReference type="Gene3D" id="3.40.850.10">
    <property type="entry name" value="Kinesin motor domain"/>
    <property type="match status" value="1"/>
</dbReference>
<keyword evidence="2" id="KW-0963">Cytoplasm</keyword>
<evidence type="ECO:0000313" key="14">
    <source>
        <dbReference type="EMBL" id="SVE92850.1"/>
    </source>
</evidence>
<evidence type="ECO:0000256" key="9">
    <source>
        <dbReference type="ARBA" id="ARBA00064588"/>
    </source>
</evidence>
<dbReference type="PRINTS" id="PR00380">
    <property type="entry name" value="KINESINHEAVY"/>
</dbReference>
<dbReference type="Pfam" id="PF00225">
    <property type="entry name" value="Kinesin"/>
    <property type="match status" value="1"/>
</dbReference>
<dbReference type="Gene3D" id="1.20.5.340">
    <property type="match status" value="1"/>
</dbReference>
<dbReference type="GO" id="GO:0098957">
    <property type="term" value="P:anterograde axonal transport of mitochondrion"/>
    <property type="evidence" value="ECO:0007669"/>
    <property type="project" value="UniProtKB-ARBA"/>
</dbReference>
<evidence type="ECO:0000256" key="11">
    <source>
        <dbReference type="RuleBase" id="RU000394"/>
    </source>
</evidence>
<keyword evidence="3 11" id="KW-0493">Microtubule</keyword>
<dbReference type="GO" id="GO:0008017">
    <property type="term" value="F:microtubule binding"/>
    <property type="evidence" value="ECO:0007669"/>
    <property type="project" value="InterPro"/>
</dbReference>
<keyword evidence="8" id="KW-0206">Cytoskeleton</keyword>
<dbReference type="GO" id="GO:0048489">
    <property type="term" value="P:synaptic vesicle transport"/>
    <property type="evidence" value="ECO:0007669"/>
    <property type="project" value="UniProtKB-ARBA"/>
</dbReference>
<feature type="coiled-coil region" evidence="12">
    <location>
        <begin position="338"/>
        <end position="379"/>
    </location>
</feature>